<evidence type="ECO:0000256" key="1">
    <source>
        <dbReference type="ARBA" id="ARBA00004571"/>
    </source>
</evidence>
<keyword evidence="4 9" id="KW-0812">Transmembrane</keyword>
<dbReference type="Pfam" id="PF00593">
    <property type="entry name" value="TonB_dep_Rec_b-barrel"/>
    <property type="match status" value="1"/>
</dbReference>
<evidence type="ECO:0000313" key="14">
    <source>
        <dbReference type="EMBL" id="KXA15859.1"/>
    </source>
</evidence>
<evidence type="ECO:0000256" key="4">
    <source>
        <dbReference type="ARBA" id="ARBA00022692"/>
    </source>
</evidence>
<dbReference type="PROSITE" id="PS01156">
    <property type="entry name" value="TONB_DEPENDENT_REC_2"/>
    <property type="match status" value="1"/>
</dbReference>
<evidence type="ECO:0000313" key="15">
    <source>
        <dbReference type="Proteomes" id="UP000070617"/>
    </source>
</evidence>
<reference evidence="15" key="1">
    <citation type="submission" date="2016-01" db="EMBL/GenBank/DDBJ databases">
        <authorList>
            <person name="Mitreva M."/>
            <person name="Pepin K.H."/>
            <person name="Mihindukulasuriya K.A."/>
            <person name="Fulton R."/>
            <person name="Fronick C."/>
            <person name="O'Laughlin M."/>
            <person name="Miner T."/>
            <person name="Herter B."/>
            <person name="Rosa B.A."/>
            <person name="Cordes M."/>
            <person name="Tomlinson C."/>
            <person name="Wollam A."/>
            <person name="Palsikar V.B."/>
            <person name="Mardis E.R."/>
            <person name="Wilson R.K."/>
        </authorList>
    </citation>
    <scope>NUCLEOTIDE SEQUENCE [LARGE SCALE GENOMIC DNA]</scope>
    <source>
        <strain evidence="15">CMW8396</strain>
    </source>
</reference>
<gene>
    <name evidence="14" type="ORF">HMPREF3206_00536</name>
</gene>
<dbReference type="CDD" id="cd01347">
    <property type="entry name" value="ligand_gated_channel"/>
    <property type="match status" value="1"/>
</dbReference>
<proteinExistence type="inferred from homology"/>
<dbReference type="InterPro" id="IPR012910">
    <property type="entry name" value="Plug_dom"/>
</dbReference>
<dbReference type="InterPro" id="IPR039426">
    <property type="entry name" value="TonB-dep_rcpt-like"/>
</dbReference>
<evidence type="ECO:0000256" key="2">
    <source>
        <dbReference type="ARBA" id="ARBA00022448"/>
    </source>
</evidence>
<feature type="domain" description="TonB-dependent receptor-like beta-barrel" evidence="12">
    <location>
        <begin position="225"/>
        <end position="690"/>
    </location>
</feature>
<keyword evidence="7 9" id="KW-0472">Membrane</keyword>
<keyword evidence="3 9" id="KW-1134">Transmembrane beta strand</keyword>
<accession>A0A133NHU3</accession>
<keyword evidence="14" id="KW-0675">Receptor</keyword>
<dbReference type="GO" id="GO:0009279">
    <property type="term" value="C:cell outer membrane"/>
    <property type="evidence" value="ECO:0007669"/>
    <property type="project" value="UniProtKB-SubCell"/>
</dbReference>
<dbReference type="Proteomes" id="UP000070617">
    <property type="component" value="Unassembled WGS sequence"/>
</dbReference>
<dbReference type="EMBL" id="LRPX01000022">
    <property type="protein sequence ID" value="KXA15859.1"/>
    <property type="molecule type" value="Genomic_DNA"/>
</dbReference>
<name>A0A133NHU3_9FUSO</name>
<dbReference type="PANTHER" id="PTHR30069:SF27">
    <property type="entry name" value="BLL4766 PROTEIN"/>
    <property type="match status" value="1"/>
</dbReference>
<evidence type="ECO:0000259" key="13">
    <source>
        <dbReference type="Pfam" id="PF07715"/>
    </source>
</evidence>
<dbReference type="STRING" id="134605.HMPREF3206_00536"/>
<comment type="subcellular location">
    <subcellularLocation>
        <location evidence="1 9">Cell outer membrane</location>
        <topology evidence="1 9">Multi-pass membrane protein</topology>
    </subcellularLocation>
</comment>
<dbReference type="InterPro" id="IPR037066">
    <property type="entry name" value="Plug_dom_sf"/>
</dbReference>
<dbReference type="Gene3D" id="2.40.170.20">
    <property type="entry name" value="TonB-dependent receptor, beta-barrel domain"/>
    <property type="match status" value="1"/>
</dbReference>
<evidence type="ECO:0000256" key="5">
    <source>
        <dbReference type="ARBA" id="ARBA00022729"/>
    </source>
</evidence>
<dbReference type="AlphaFoldDB" id="A0A133NHU3"/>
<dbReference type="Gene3D" id="2.170.130.10">
    <property type="entry name" value="TonB-dependent receptor, plug domain"/>
    <property type="match status" value="1"/>
</dbReference>
<evidence type="ECO:0000256" key="3">
    <source>
        <dbReference type="ARBA" id="ARBA00022452"/>
    </source>
</evidence>
<keyword evidence="5 11" id="KW-0732">Signal</keyword>
<evidence type="ECO:0000256" key="8">
    <source>
        <dbReference type="ARBA" id="ARBA00023237"/>
    </source>
</evidence>
<dbReference type="PROSITE" id="PS52016">
    <property type="entry name" value="TONB_DEPENDENT_REC_3"/>
    <property type="match status" value="1"/>
</dbReference>
<dbReference type="InterPro" id="IPR000531">
    <property type="entry name" value="Beta-barrel_TonB"/>
</dbReference>
<evidence type="ECO:0000259" key="12">
    <source>
        <dbReference type="Pfam" id="PF00593"/>
    </source>
</evidence>
<evidence type="ECO:0000256" key="7">
    <source>
        <dbReference type="ARBA" id="ARBA00023136"/>
    </source>
</evidence>
<keyword evidence="6 10" id="KW-0798">TonB box</keyword>
<evidence type="ECO:0000256" key="9">
    <source>
        <dbReference type="PROSITE-ProRule" id="PRU01360"/>
    </source>
</evidence>
<dbReference type="GO" id="GO:0015344">
    <property type="term" value="F:siderophore uptake transmembrane transporter activity"/>
    <property type="evidence" value="ECO:0007669"/>
    <property type="project" value="TreeGrafter"/>
</dbReference>
<organism evidence="14 15">
    <name type="scientific">Fusobacterium equinum</name>
    <dbReference type="NCBI Taxonomy" id="134605"/>
    <lineage>
        <taxon>Bacteria</taxon>
        <taxon>Fusobacteriati</taxon>
        <taxon>Fusobacteriota</taxon>
        <taxon>Fusobacteriia</taxon>
        <taxon>Fusobacteriales</taxon>
        <taxon>Fusobacteriaceae</taxon>
        <taxon>Fusobacterium</taxon>
    </lineage>
</organism>
<dbReference type="PANTHER" id="PTHR30069">
    <property type="entry name" value="TONB-DEPENDENT OUTER MEMBRANE RECEPTOR"/>
    <property type="match status" value="1"/>
</dbReference>
<keyword evidence="8 9" id="KW-0998">Cell outer membrane</keyword>
<dbReference type="Pfam" id="PF07715">
    <property type="entry name" value="Plug"/>
    <property type="match status" value="1"/>
</dbReference>
<keyword evidence="2 9" id="KW-0813">Transport</keyword>
<dbReference type="SUPFAM" id="SSF56935">
    <property type="entry name" value="Porins"/>
    <property type="match status" value="1"/>
</dbReference>
<dbReference type="PATRIC" id="fig|134605.3.peg.539"/>
<dbReference type="GO" id="GO:0044718">
    <property type="term" value="P:siderophore transmembrane transport"/>
    <property type="evidence" value="ECO:0007669"/>
    <property type="project" value="TreeGrafter"/>
</dbReference>
<comment type="similarity">
    <text evidence="9 10">Belongs to the TonB-dependent receptor family.</text>
</comment>
<sequence length="725" mass="83408">MNKNKRSGKNMKKVSFGICSILLSYAMFGAEIDLGTQNIYSETGFETSLRNSISSPYIVTSKDIKEKHYTRVSEILRDIPNIYIGPGGSVDMRGQGNVHARTTVQLLIDGVPANFLDTSHINLPIDTLNPEDIKRIEVIPGGGAVLYGSGTSGGVINIITKKYTGNYAKAGYQIGSYHNHKYDVAAGTSLGNLDINLSYSKNNRDGYRKKAFSNSDFFLGKLRYRFNKTDSLEFKYSYFDNKYKGVNMLTKEQIDKDRKQNGLSPTDTLKNSIQKEEWNLTYDAKWTDWLEHKSSLFYQSTEIKSSEYEDAVPFYQERINMYKKMLSMPNINPMMKKNLEKQIQTFETIIANNPKIELRQGSHFKDQKFGFKTKNKFKYGENSDFILGLGYIHNKMSRDSWAYSENTQTNQTIETLTNTKIPLNKKTFEIFGLNTYRHNNLEFIQGLRFEHSKYNGKRKYKNLEYPLKDCTMNNVAANLAVNYLYSDTGNIYVKYERGFTSPAPAQLMDKIRKNGKYDYVNNNLKSEKSNSFEIGWNDYLFSSLVSGDIFYSETKDEISTIFSGGHGTAFHSVNIGKTKRYGLDIKASQIFDKWKLSEAYTYTHAKIIKDKNKEYEGKYISYVPEHKFSFNIDYQITPKWTIGGEYQYSADTYLSNSNQFGKDGKRATLDIQTSYEFEKGITLYAGINNVCNQKYYETVSVGEKGKKYYDPAAERNYYAGFRYQF</sequence>
<evidence type="ECO:0000256" key="10">
    <source>
        <dbReference type="RuleBase" id="RU003357"/>
    </source>
</evidence>
<feature type="signal peptide" evidence="11">
    <location>
        <begin position="1"/>
        <end position="29"/>
    </location>
</feature>
<protein>
    <submittedName>
        <fullName evidence="14">TonB-dependent receptor</fullName>
    </submittedName>
</protein>
<dbReference type="InterPro" id="IPR036942">
    <property type="entry name" value="Beta-barrel_TonB_sf"/>
</dbReference>
<feature type="chain" id="PRO_5007457931" evidence="11">
    <location>
        <begin position="30"/>
        <end position="725"/>
    </location>
</feature>
<evidence type="ECO:0000256" key="6">
    <source>
        <dbReference type="ARBA" id="ARBA00023077"/>
    </source>
</evidence>
<feature type="domain" description="TonB-dependent receptor plug" evidence="13">
    <location>
        <begin position="50"/>
        <end position="155"/>
    </location>
</feature>
<evidence type="ECO:0000256" key="11">
    <source>
        <dbReference type="SAM" id="SignalP"/>
    </source>
</evidence>
<keyword evidence="15" id="KW-1185">Reference proteome</keyword>
<dbReference type="InterPro" id="IPR010917">
    <property type="entry name" value="TonB_rcpt_CS"/>
</dbReference>
<comment type="caution">
    <text evidence="14">The sequence shown here is derived from an EMBL/GenBank/DDBJ whole genome shotgun (WGS) entry which is preliminary data.</text>
</comment>